<dbReference type="AlphaFoldDB" id="F8LD14"/>
<accession>F8LD14</accession>
<evidence type="ECO:0000313" key="2">
    <source>
        <dbReference type="EMBL" id="CCB91600.1"/>
    </source>
</evidence>
<feature type="region of interest" description="Disordered" evidence="1">
    <location>
        <begin position="1"/>
        <end position="34"/>
    </location>
</feature>
<protein>
    <submittedName>
        <fullName evidence="2">Uncharacterized protein</fullName>
    </submittedName>
</protein>
<proteinExistence type="predicted"/>
<evidence type="ECO:0000256" key="1">
    <source>
        <dbReference type="SAM" id="MobiDB-lite"/>
    </source>
</evidence>
<dbReference type="EMBL" id="FR872653">
    <property type="protein sequence ID" value="CCB91600.1"/>
    <property type="molecule type" value="Genomic_DNA"/>
</dbReference>
<gene>
    <name evidence="2" type="ORF">WCH_AD03420</name>
</gene>
<feature type="compositionally biased region" description="Basic and acidic residues" evidence="1">
    <location>
        <begin position="1"/>
        <end position="20"/>
    </location>
</feature>
<organism evidence="2">
    <name type="scientific">Waddlia chondrophila 2032/99</name>
    <dbReference type="NCBI Taxonomy" id="765953"/>
    <lineage>
        <taxon>Bacteria</taxon>
        <taxon>Pseudomonadati</taxon>
        <taxon>Chlamydiota</taxon>
        <taxon>Chlamydiia</taxon>
        <taxon>Parachlamydiales</taxon>
        <taxon>Waddliaceae</taxon>
        <taxon>Waddlia</taxon>
    </lineage>
</organism>
<sequence>MDHMALDMDHSKDRRKDRSIRSLIKRKLSQQELK</sequence>
<reference evidence="2" key="1">
    <citation type="submission" date="2011-05" db="EMBL/GenBank/DDBJ databases">
        <title>Unity in variety -- the pan-genome of the Chlamydiae.</title>
        <authorList>
            <person name="Collingro A."/>
            <person name="Tischler P."/>
            <person name="Weinmaier T."/>
            <person name="Penz T."/>
            <person name="Heinz E."/>
            <person name="Brunham R.C."/>
            <person name="Read T.D."/>
            <person name="Bavoil P.M."/>
            <person name="Sachse K."/>
            <person name="Kahane S."/>
            <person name="Friedman M.G."/>
            <person name="Rattei T."/>
            <person name="Myers G.S.A."/>
            <person name="Horn M."/>
        </authorList>
    </citation>
    <scope>NUCLEOTIDE SEQUENCE</scope>
    <source>
        <strain evidence="2">2032/99</strain>
    </source>
</reference>
<name>F8LD14_9BACT</name>